<dbReference type="Pfam" id="PF13098">
    <property type="entry name" value="Thioredoxin_2"/>
    <property type="match status" value="1"/>
</dbReference>
<keyword evidence="4" id="KW-1185">Reference proteome</keyword>
<evidence type="ECO:0000313" key="3">
    <source>
        <dbReference type="EMBL" id="SJZ93293.1"/>
    </source>
</evidence>
<accession>A0A1T4PP26</accession>
<dbReference type="InterPro" id="IPR012336">
    <property type="entry name" value="Thioredoxin-like_fold"/>
</dbReference>
<dbReference type="NCBIfam" id="NF008657">
    <property type="entry name" value="PRK11657.1"/>
    <property type="match status" value="1"/>
</dbReference>
<dbReference type="InterPro" id="IPR033954">
    <property type="entry name" value="DiS-bond_Isoase_DsbC/G"/>
</dbReference>
<feature type="chain" id="PRO_5011814168" description="Thiol:disulfide interchange protein" evidence="1">
    <location>
        <begin position="25"/>
        <end position="263"/>
    </location>
</feature>
<dbReference type="OrthoDB" id="5298214at2"/>
<dbReference type="PROSITE" id="PS51257">
    <property type="entry name" value="PROKAR_LIPOPROTEIN"/>
    <property type="match status" value="1"/>
</dbReference>
<evidence type="ECO:0000313" key="4">
    <source>
        <dbReference type="Proteomes" id="UP000190061"/>
    </source>
</evidence>
<feature type="domain" description="Thioredoxin-like fold" evidence="2">
    <location>
        <begin position="129"/>
        <end position="250"/>
    </location>
</feature>
<dbReference type="InterPro" id="IPR009094">
    <property type="entry name" value="DiS-bond_isomerase_DsbC/G_N_sf"/>
</dbReference>
<protein>
    <recommendedName>
        <fullName evidence="1">Thiol:disulfide interchange protein</fullName>
    </recommendedName>
</protein>
<proteinExistence type="inferred from homology"/>
<evidence type="ECO:0000259" key="2">
    <source>
        <dbReference type="Pfam" id="PF13098"/>
    </source>
</evidence>
<comment type="subcellular location">
    <subcellularLocation>
        <location evidence="1">Periplasm</location>
    </subcellularLocation>
</comment>
<dbReference type="Proteomes" id="UP000190061">
    <property type="component" value="Unassembled WGS sequence"/>
</dbReference>
<dbReference type="PANTHER" id="PTHR35272:SF4">
    <property type="entry name" value="THIOL:DISULFIDE INTERCHANGE PROTEIN DSBG"/>
    <property type="match status" value="1"/>
</dbReference>
<keyword evidence="1" id="KW-0574">Periplasm</keyword>
<dbReference type="Gene3D" id="3.40.30.10">
    <property type="entry name" value="Glutaredoxin"/>
    <property type="match status" value="1"/>
</dbReference>
<reference evidence="3 4" key="1">
    <citation type="submission" date="2017-02" db="EMBL/GenBank/DDBJ databases">
        <authorList>
            <person name="Peterson S.W."/>
        </authorList>
    </citation>
    <scope>NUCLEOTIDE SEQUENCE [LARGE SCALE GENOMIC DNA]</scope>
    <source>
        <strain evidence="3 4">DSM 21749</strain>
    </source>
</reference>
<sequence>MKSLNPALLVLSIAVAGAAGCSRAAEPADPADAPRPAVVEAVEAQGLEVLGEFDAPGGMRGFAGIAGQRPMAVYVTPDGRHAVIGMLINADGEDVGQAHLQRLVAEPVSKRIWSQLEDSHWVADGADDAARIVYTFSDPNCPFCNRFWQAARPWVESGKVQLRHVLVGVIREDSANKVAAILSAPSPSEMLARNERSYASGGIDGAATVPAEVRSQLNANELLMLELGFQGTPGILFRDDDGLVQRRSGMPAAADLPVVLGPR</sequence>
<keyword evidence="1" id="KW-0676">Redox-active center</keyword>
<dbReference type="PANTHER" id="PTHR35272">
    <property type="entry name" value="THIOL:DISULFIDE INTERCHANGE PROTEIN DSBC-RELATED"/>
    <property type="match status" value="1"/>
</dbReference>
<name>A0A1T4PP26_9GAMM</name>
<keyword evidence="1" id="KW-0732">Signal</keyword>
<comment type="function">
    <text evidence="1">Required for disulfide bond formation in some periplasmic proteins. Acts by transferring its disulfide bond to other proteins and is reduced in the process.</text>
</comment>
<dbReference type="InterPro" id="IPR051470">
    <property type="entry name" value="Thiol:disulfide_interchange"/>
</dbReference>
<organism evidence="3 4">
    <name type="scientific">Lysobacter spongiicola DSM 21749</name>
    <dbReference type="NCBI Taxonomy" id="1122188"/>
    <lineage>
        <taxon>Bacteria</taxon>
        <taxon>Pseudomonadati</taxon>
        <taxon>Pseudomonadota</taxon>
        <taxon>Gammaproteobacteria</taxon>
        <taxon>Lysobacterales</taxon>
        <taxon>Lysobacteraceae</taxon>
        <taxon>Novilysobacter</taxon>
    </lineage>
</organism>
<feature type="signal peptide" evidence="1">
    <location>
        <begin position="1"/>
        <end position="24"/>
    </location>
</feature>
<dbReference type="RefSeq" id="WP_078757901.1">
    <property type="nucleotide sequence ID" value="NZ_FUXP01000003.1"/>
</dbReference>
<dbReference type="STRING" id="1122188.SAMN02745674_01309"/>
<comment type="similarity">
    <text evidence="1">Belongs to the thioredoxin family. DsbC subfamily.</text>
</comment>
<dbReference type="CDD" id="cd03020">
    <property type="entry name" value="DsbA_DsbC_DsbG"/>
    <property type="match status" value="1"/>
</dbReference>
<dbReference type="AlphaFoldDB" id="A0A1T4PP26"/>
<gene>
    <name evidence="3" type="ORF">SAMN02745674_01309</name>
</gene>
<dbReference type="SUPFAM" id="SSF54423">
    <property type="entry name" value="DsbC/DsbG N-terminal domain-like"/>
    <property type="match status" value="1"/>
</dbReference>
<evidence type="ECO:0000256" key="1">
    <source>
        <dbReference type="RuleBase" id="RU364038"/>
    </source>
</evidence>
<dbReference type="InterPro" id="IPR036249">
    <property type="entry name" value="Thioredoxin-like_sf"/>
</dbReference>
<dbReference type="Gene3D" id="3.10.450.70">
    <property type="entry name" value="Disulphide bond isomerase, DsbC/G, N-terminal"/>
    <property type="match status" value="1"/>
</dbReference>
<dbReference type="GO" id="GO:0042597">
    <property type="term" value="C:periplasmic space"/>
    <property type="evidence" value="ECO:0007669"/>
    <property type="project" value="UniProtKB-SubCell"/>
</dbReference>
<dbReference type="SUPFAM" id="SSF52833">
    <property type="entry name" value="Thioredoxin-like"/>
    <property type="match status" value="1"/>
</dbReference>
<dbReference type="EMBL" id="FUXP01000003">
    <property type="protein sequence ID" value="SJZ93293.1"/>
    <property type="molecule type" value="Genomic_DNA"/>
</dbReference>